<name>A0ABN9WJ29_9DINO</name>
<evidence type="ECO:0000313" key="2">
    <source>
        <dbReference type="EMBL" id="CAK0886501.1"/>
    </source>
</evidence>
<evidence type="ECO:0000313" key="3">
    <source>
        <dbReference type="Proteomes" id="UP001189429"/>
    </source>
</evidence>
<proteinExistence type="predicted"/>
<dbReference type="EMBL" id="CAUYUJ010018812">
    <property type="protein sequence ID" value="CAK0886501.1"/>
    <property type="molecule type" value="Genomic_DNA"/>
</dbReference>
<accession>A0ABN9WJ29</accession>
<keyword evidence="3" id="KW-1185">Reference proteome</keyword>
<organism evidence="2 3">
    <name type="scientific">Prorocentrum cordatum</name>
    <dbReference type="NCBI Taxonomy" id="2364126"/>
    <lineage>
        <taxon>Eukaryota</taxon>
        <taxon>Sar</taxon>
        <taxon>Alveolata</taxon>
        <taxon>Dinophyceae</taxon>
        <taxon>Prorocentrales</taxon>
        <taxon>Prorocentraceae</taxon>
        <taxon>Prorocentrum</taxon>
    </lineage>
</organism>
<evidence type="ECO:0000256" key="1">
    <source>
        <dbReference type="SAM" id="MobiDB-lite"/>
    </source>
</evidence>
<gene>
    <name evidence="2" type="ORF">PCOR1329_LOCUS67831</name>
</gene>
<comment type="caution">
    <text evidence="2">The sequence shown here is derived from an EMBL/GenBank/DDBJ whole genome shotgun (WGS) entry which is preliminary data.</text>
</comment>
<feature type="region of interest" description="Disordered" evidence="1">
    <location>
        <begin position="171"/>
        <end position="212"/>
    </location>
</feature>
<protein>
    <submittedName>
        <fullName evidence="2">Uncharacterized protein</fullName>
    </submittedName>
</protein>
<dbReference type="Proteomes" id="UP001189429">
    <property type="component" value="Unassembled WGS sequence"/>
</dbReference>
<reference evidence="2" key="1">
    <citation type="submission" date="2023-10" db="EMBL/GenBank/DDBJ databases">
        <authorList>
            <person name="Chen Y."/>
            <person name="Shah S."/>
            <person name="Dougan E. K."/>
            <person name="Thang M."/>
            <person name="Chan C."/>
        </authorList>
    </citation>
    <scope>NUCLEOTIDE SEQUENCE [LARGE SCALE GENOMIC DNA]</scope>
</reference>
<feature type="region of interest" description="Disordered" evidence="1">
    <location>
        <begin position="13"/>
        <end position="36"/>
    </location>
</feature>
<sequence>MADWLLPSAMKRAGGVTPVGTKTKAAKGEGKGDASHANARLLRQLESRVRTLEFGAGLTVHGPSDAEVVTVLQTANQECQKKVEGKANPHGLGPPELQTCAALLNVFSGRLEKKGTQQDSAKYLTHVPNRLLLMMQKGDMPTASTWIKECNASRTQNESIGQGSRLYCVAWPEGGGTQPSRGAGQPLEGHQRQGRRPRGEGSRGGPRRQVPP</sequence>